<keyword evidence="8" id="KW-1185">Reference proteome</keyword>
<gene>
    <name evidence="7" type="ORF">N658DRAFT_517957</name>
</gene>
<dbReference type="EMBL" id="MU863658">
    <property type="protein sequence ID" value="KAK4098472.1"/>
    <property type="molecule type" value="Genomic_DNA"/>
</dbReference>
<accession>A0AAN6SZF1</accession>
<evidence type="ECO:0000313" key="7">
    <source>
        <dbReference type="EMBL" id="KAK4098472.1"/>
    </source>
</evidence>
<dbReference type="PANTHER" id="PTHR10543:SF89">
    <property type="entry name" value="CAROTENOID 9,10(9',10')-CLEAVAGE DIOXYGENASE 1"/>
    <property type="match status" value="1"/>
</dbReference>
<feature type="binding site" evidence="5">
    <location>
        <position position="555"/>
    </location>
    <ligand>
        <name>Fe cation</name>
        <dbReference type="ChEBI" id="CHEBI:24875"/>
        <note>catalytic</note>
    </ligand>
</feature>
<dbReference type="AlphaFoldDB" id="A0AAN6SZF1"/>
<keyword evidence="3" id="KW-0560">Oxidoreductase</keyword>
<dbReference type="GO" id="GO:0016121">
    <property type="term" value="P:carotene catabolic process"/>
    <property type="evidence" value="ECO:0007669"/>
    <property type="project" value="TreeGrafter"/>
</dbReference>
<reference evidence="7" key="2">
    <citation type="submission" date="2023-05" db="EMBL/GenBank/DDBJ databases">
        <authorList>
            <consortium name="Lawrence Berkeley National Laboratory"/>
            <person name="Steindorff A."/>
            <person name="Hensen N."/>
            <person name="Bonometti L."/>
            <person name="Westerberg I."/>
            <person name="Brannstrom I.O."/>
            <person name="Guillou S."/>
            <person name="Cros-Aarteil S."/>
            <person name="Calhoun S."/>
            <person name="Haridas S."/>
            <person name="Kuo A."/>
            <person name="Mondo S."/>
            <person name="Pangilinan J."/>
            <person name="Riley R."/>
            <person name="Labutti K."/>
            <person name="Andreopoulos B."/>
            <person name="Lipzen A."/>
            <person name="Chen C."/>
            <person name="Yanf M."/>
            <person name="Daum C."/>
            <person name="Ng V."/>
            <person name="Clum A."/>
            <person name="Ohm R."/>
            <person name="Martin F."/>
            <person name="Silar P."/>
            <person name="Natvig D."/>
            <person name="Lalanne C."/>
            <person name="Gautier V."/>
            <person name="Ament-Velasquez S.L."/>
            <person name="Kruys A."/>
            <person name="Hutchinson M.I."/>
            <person name="Powell A.J."/>
            <person name="Barry K."/>
            <person name="Miller A.N."/>
            <person name="Grigoriev I.V."/>
            <person name="Debuchy R."/>
            <person name="Gladieux P."/>
            <person name="Thoren M.H."/>
            <person name="Johannesson H."/>
        </authorList>
    </citation>
    <scope>NUCLEOTIDE SEQUENCE</scope>
    <source>
        <strain evidence="7">CBS 757.83</strain>
    </source>
</reference>
<reference evidence="7" key="1">
    <citation type="journal article" date="2023" name="Mol. Phylogenet. Evol.">
        <title>Genome-scale phylogeny and comparative genomics of the fungal order Sordariales.</title>
        <authorList>
            <person name="Hensen N."/>
            <person name="Bonometti L."/>
            <person name="Westerberg I."/>
            <person name="Brannstrom I.O."/>
            <person name="Guillou S."/>
            <person name="Cros-Aarteil S."/>
            <person name="Calhoun S."/>
            <person name="Haridas S."/>
            <person name="Kuo A."/>
            <person name="Mondo S."/>
            <person name="Pangilinan J."/>
            <person name="Riley R."/>
            <person name="LaButti K."/>
            <person name="Andreopoulos B."/>
            <person name="Lipzen A."/>
            <person name="Chen C."/>
            <person name="Yan M."/>
            <person name="Daum C."/>
            <person name="Ng V."/>
            <person name="Clum A."/>
            <person name="Steindorff A."/>
            <person name="Ohm R.A."/>
            <person name="Martin F."/>
            <person name="Silar P."/>
            <person name="Natvig D.O."/>
            <person name="Lalanne C."/>
            <person name="Gautier V."/>
            <person name="Ament-Velasquez S.L."/>
            <person name="Kruys A."/>
            <person name="Hutchinson M.I."/>
            <person name="Powell A.J."/>
            <person name="Barry K."/>
            <person name="Miller A.N."/>
            <person name="Grigoriev I.V."/>
            <person name="Debuchy R."/>
            <person name="Gladieux P."/>
            <person name="Hiltunen Thoren M."/>
            <person name="Johannesson H."/>
        </authorList>
    </citation>
    <scope>NUCLEOTIDE SEQUENCE</scope>
    <source>
        <strain evidence="7">CBS 757.83</strain>
    </source>
</reference>
<evidence type="ECO:0000256" key="1">
    <source>
        <dbReference type="ARBA" id="ARBA00006787"/>
    </source>
</evidence>
<evidence type="ECO:0000256" key="2">
    <source>
        <dbReference type="ARBA" id="ARBA00022723"/>
    </source>
</evidence>
<feature type="binding site" evidence="5">
    <location>
        <position position="251"/>
    </location>
    <ligand>
        <name>Fe cation</name>
        <dbReference type="ChEBI" id="CHEBI:24875"/>
        <note>catalytic</note>
    </ligand>
</feature>
<dbReference type="PANTHER" id="PTHR10543">
    <property type="entry name" value="BETA-CAROTENE DIOXYGENASE"/>
    <property type="match status" value="1"/>
</dbReference>
<comment type="cofactor">
    <cofactor evidence="5">
        <name>Fe(2+)</name>
        <dbReference type="ChEBI" id="CHEBI:29033"/>
    </cofactor>
    <text evidence="5">Binds 1 Fe(2+) ion per subunit.</text>
</comment>
<protein>
    <submittedName>
        <fullName evidence="7">Carotenoid oxygenase</fullName>
    </submittedName>
</protein>
<keyword evidence="2 5" id="KW-0479">Metal-binding</keyword>
<feature type="region of interest" description="Disordered" evidence="6">
    <location>
        <begin position="1"/>
        <end position="27"/>
    </location>
</feature>
<evidence type="ECO:0000256" key="3">
    <source>
        <dbReference type="ARBA" id="ARBA00023002"/>
    </source>
</evidence>
<feature type="binding site" evidence="5">
    <location>
        <position position="316"/>
    </location>
    <ligand>
        <name>Fe cation</name>
        <dbReference type="ChEBI" id="CHEBI:24875"/>
        <note>catalytic</note>
    </ligand>
</feature>
<evidence type="ECO:0000256" key="5">
    <source>
        <dbReference type="PIRSR" id="PIRSR604294-1"/>
    </source>
</evidence>
<comment type="caution">
    <text evidence="7">The sequence shown here is derived from an EMBL/GenBank/DDBJ whole genome shotgun (WGS) entry which is preliminary data.</text>
</comment>
<organism evidence="7 8">
    <name type="scientific">Parathielavia hyrcaniae</name>
    <dbReference type="NCBI Taxonomy" id="113614"/>
    <lineage>
        <taxon>Eukaryota</taxon>
        <taxon>Fungi</taxon>
        <taxon>Dikarya</taxon>
        <taxon>Ascomycota</taxon>
        <taxon>Pezizomycotina</taxon>
        <taxon>Sordariomycetes</taxon>
        <taxon>Sordariomycetidae</taxon>
        <taxon>Sordariales</taxon>
        <taxon>Chaetomiaceae</taxon>
        <taxon>Parathielavia</taxon>
    </lineage>
</organism>
<sequence length="605" mass="67261">MAHIHDLAPSIPNYTSNRLTTPTPIRFPPTPVFSSMNKPSRFEGDVTDLEVTGTIPPDLDGIFFRVQPDHRFPPLFQDDIHFNGDGSVTAIRIHPGPRGGGGGRADFKQRYVRTDRFRHESLARRSLFGRYRNPWTDHESVKGVIRTASNTNVVFWRGVLLAMKEDGPPFAMDPATLETLGRYDFEGQIRSPTFTAHPKVDPESGEMVCFAYEAGGDGADGSVDVAVWTVDRDGRKVEECWYKAPFAGMIHDCGISENWVVLPLTPIKMNLERMKRGGNKFAWDPNEDQWYGLMPRKGARSEDIIWFRADNGFHGHVAGCYELPSGEVVLDLTVADGNVFFFFPPDDAITPPEGVAKRNKLSSPTVRWIFDPKAKKSTIRTAEAGDADVWVADERVKPSLTWPTNGEFSRIDDRYTTKPYRHFWQAVVDPSRPYDFAKCGPPTGGLFNCLGHYTWSKEHCHTTCSTENGANGTAGPGEGGKFGLEDVYFAGPTMTFQEPTFIPREGGAEGEGYLIALLNHLDELRNDVVIFDAQNLGKGPLAVIHLPLKLKLGLHGNWVDQRDIDAWQARRAESGDVGPVQVATEPLPWQKKMAERNGTDGTSGV</sequence>
<name>A0AAN6SZF1_9PEZI</name>
<evidence type="ECO:0000256" key="4">
    <source>
        <dbReference type="ARBA" id="ARBA00023004"/>
    </source>
</evidence>
<keyword evidence="4 5" id="KW-0408">Iron</keyword>
<dbReference type="Pfam" id="PF03055">
    <property type="entry name" value="RPE65"/>
    <property type="match status" value="1"/>
</dbReference>
<evidence type="ECO:0000313" key="8">
    <source>
        <dbReference type="Proteomes" id="UP001305647"/>
    </source>
</evidence>
<dbReference type="Proteomes" id="UP001305647">
    <property type="component" value="Unassembled WGS sequence"/>
</dbReference>
<feature type="binding site" evidence="5">
    <location>
        <position position="197"/>
    </location>
    <ligand>
        <name>Fe cation</name>
        <dbReference type="ChEBI" id="CHEBI:24875"/>
        <note>catalytic</note>
    </ligand>
</feature>
<comment type="similarity">
    <text evidence="1">Belongs to the carotenoid oxygenase family.</text>
</comment>
<dbReference type="GO" id="GO:0046872">
    <property type="term" value="F:metal ion binding"/>
    <property type="evidence" value="ECO:0007669"/>
    <property type="project" value="UniProtKB-KW"/>
</dbReference>
<proteinExistence type="inferred from homology"/>
<evidence type="ECO:0000256" key="6">
    <source>
        <dbReference type="SAM" id="MobiDB-lite"/>
    </source>
</evidence>
<dbReference type="GO" id="GO:0010436">
    <property type="term" value="F:carotenoid dioxygenase activity"/>
    <property type="evidence" value="ECO:0007669"/>
    <property type="project" value="TreeGrafter"/>
</dbReference>
<dbReference type="InterPro" id="IPR004294">
    <property type="entry name" value="Carotenoid_Oase"/>
</dbReference>